<dbReference type="InterPro" id="IPR041033">
    <property type="entry name" value="SpaA_PFL_dom_1"/>
</dbReference>
<dbReference type="OrthoDB" id="134475at2"/>
<name>A0A3P1TD12_9ACTN</name>
<feature type="domain" description="GEVED" evidence="6">
    <location>
        <begin position="359"/>
        <end position="441"/>
    </location>
</feature>
<keyword evidence="2" id="KW-1133">Transmembrane helix</keyword>
<feature type="transmembrane region" description="Helical" evidence="2">
    <location>
        <begin position="928"/>
        <end position="946"/>
    </location>
</feature>
<evidence type="ECO:0000259" key="6">
    <source>
        <dbReference type="Pfam" id="PF20009"/>
    </source>
</evidence>
<dbReference type="NCBIfam" id="TIGR01167">
    <property type="entry name" value="LPXTG_anchor"/>
    <property type="match status" value="1"/>
</dbReference>
<organism evidence="8 9">
    <name type="scientific">Arachnia propionica</name>
    <dbReference type="NCBI Taxonomy" id="1750"/>
    <lineage>
        <taxon>Bacteria</taxon>
        <taxon>Bacillati</taxon>
        <taxon>Actinomycetota</taxon>
        <taxon>Actinomycetes</taxon>
        <taxon>Propionibacteriales</taxon>
        <taxon>Propionibacteriaceae</taxon>
        <taxon>Arachnia</taxon>
    </lineage>
</organism>
<evidence type="ECO:0000313" key="8">
    <source>
        <dbReference type="EMBL" id="RRD07178.1"/>
    </source>
</evidence>
<evidence type="ECO:0000313" key="9">
    <source>
        <dbReference type="Proteomes" id="UP000280819"/>
    </source>
</evidence>
<feature type="region of interest" description="Disordered" evidence="1">
    <location>
        <begin position="609"/>
        <end position="630"/>
    </location>
</feature>
<reference evidence="8 9" key="1">
    <citation type="submission" date="2018-11" db="EMBL/GenBank/DDBJ databases">
        <title>Genomes From Bacteria Associated with the Canine Oral Cavity: a Test Case for Automated Genome-Based Taxonomic Assignment.</title>
        <authorList>
            <person name="Coil D.A."/>
            <person name="Jospin G."/>
            <person name="Darling A.E."/>
            <person name="Wallis C."/>
            <person name="Davis I.J."/>
            <person name="Harris S."/>
            <person name="Eisen J.A."/>
            <person name="Holcombe L.J."/>
            <person name="O'Flynn C."/>
        </authorList>
    </citation>
    <scope>NUCLEOTIDE SEQUENCE [LARGE SCALE GENOMIC DNA]</scope>
    <source>
        <strain evidence="8 9">OH887_COT-365</strain>
    </source>
</reference>
<keyword evidence="2" id="KW-0472">Membrane</keyword>
<evidence type="ECO:0000259" key="4">
    <source>
        <dbReference type="Pfam" id="PF17802"/>
    </source>
</evidence>
<dbReference type="InterPro" id="IPR057687">
    <property type="entry name" value="DUF7927"/>
</dbReference>
<keyword evidence="2" id="KW-0812">Transmembrane</keyword>
<protein>
    <submittedName>
        <fullName evidence="8">LPXTG cell wall anchor domain-containing protein</fullName>
    </submittedName>
</protein>
<evidence type="ECO:0000256" key="3">
    <source>
        <dbReference type="SAM" id="SignalP"/>
    </source>
</evidence>
<comment type="caution">
    <text evidence="8">The sequence shown here is derived from an EMBL/GenBank/DDBJ whole genome shotgun (WGS) entry which is preliminary data.</text>
</comment>
<evidence type="ECO:0000259" key="7">
    <source>
        <dbReference type="Pfam" id="PF25549"/>
    </source>
</evidence>
<sequence>MKRTRRVWVLLATVALLVLSPLPASEARFATGGVGRFLNSINWIEWGAAGETIPATGKTVVETRKVGEYDIQVTCVISQPPSGSGFGGSRTGMRVYTPGSYFQDGLDDIYHIGGPGKANKMTVGVANVTPGALVRFKLECSSTVQGPGLPPEGMQAPLDGLVFADAESSNRTGRVGSLQAEASRETDWYVIDRHRNSRCTQHTMAILSSRATEALRLEPSGMACPSGPTAVAFMRIPPVDGVTTAVISVQGEGASAVALGVVQNFDFGDAPVSYGNAAARYQPTWEGQALPVGTTNTFDFPLADMGNPPVLLGNRITPDQASNTVPDDGDDGFSQTSPRPVIPGRVSQEKVTCSGSGHVRGWIDWNSNGVFDDAESSDTVACDSGSAELTWRVPEDVVSAYPNNNQPGGRGETYLRLRAARTAAELVSPTGFTPSGEVEDHPYTLMLAELRVDKTSDALAGRKFVGDVVTYDVEATNIAPDAFIDSYPAHVFDDLNGLLDDAEFIPDSLRTTIDGRPARIPASYDSRTGRISWHGPLRSQSTVRITYQVRVRLGGDRQIGNVAWGQHGGPETPLPGVDCAPRSDSGWDASPEVPCARVDHRLLSLVKKVESSHDDQPDPPSSWLLTATGDFGGEAGDTTRTVEGAGVVTEGNTFVVPAAGEFTFSEAAKPWQGAGYSFKDAVWDKDSGVVTFTNVDAPAALRWRKVDALTSVAAPGSAWVLEGGVRGERIEIEDCVADEAQDCSGRDSDPAPGALLVPGLGWGSYTLTERTAPPGYRLDETVHPLRIQGTATVQPHDLGVIRNQRLPGEVTWQKTAAGTDELLAGAEFRLSGPQGIVLDVADCVAASAQECAGPDRDPEGGQFRVTELGWGAWRLVESRAPLGYVLGTREVDLDIGADTLAHRVETPFRNTRTVLPTLPLTGGTAAELYLLGGGAFIALAAVLITYRRIRANRQVSHTMEGTS</sequence>
<dbReference type="InterPro" id="IPR013783">
    <property type="entry name" value="Ig-like_fold"/>
</dbReference>
<feature type="chain" id="PRO_5018134147" evidence="3">
    <location>
        <begin position="27"/>
        <end position="963"/>
    </location>
</feature>
<dbReference type="Pfam" id="PF25549">
    <property type="entry name" value="DUF7927"/>
    <property type="match status" value="1"/>
</dbReference>
<feature type="domain" description="SpaA-like prealbumin fold" evidence="4">
    <location>
        <begin position="808"/>
        <end position="899"/>
    </location>
</feature>
<dbReference type="Pfam" id="PF17802">
    <property type="entry name" value="SpaA"/>
    <property type="match status" value="1"/>
</dbReference>
<gene>
    <name evidence="8" type="ORF">EII34_01465</name>
</gene>
<dbReference type="AlphaFoldDB" id="A0A3P1TD12"/>
<feature type="region of interest" description="Disordered" evidence="1">
    <location>
        <begin position="318"/>
        <end position="347"/>
    </location>
</feature>
<feature type="signal peptide" evidence="3">
    <location>
        <begin position="1"/>
        <end position="26"/>
    </location>
</feature>
<dbReference type="Pfam" id="PF20009">
    <property type="entry name" value="GEVED"/>
    <property type="match status" value="1"/>
</dbReference>
<accession>A0A3P1TD12</accession>
<dbReference type="EMBL" id="RQZG01000001">
    <property type="protein sequence ID" value="RRD07178.1"/>
    <property type="molecule type" value="Genomic_DNA"/>
</dbReference>
<dbReference type="Proteomes" id="UP000280819">
    <property type="component" value="Unassembled WGS sequence"/>
</dbReference>
<proteinExistence type="predicted"/>
<evidence type="ECO:0000256" key="2">
    <source>
        <dbReference type="SAM" id="Phobius"/>
    </source>
</evidence>
<evidence type="ECO:0000259" key="5">
    <source>
        <dbReference type="Pfam" id="PF18651"/>
    </source>
</evidence>
<dbReference type="InterPro" id="IPR040683">
    <property type="entry name" value="CshA_NR2"/>
</dbReference>
<dbReference type="GO" id="GO:0005975">
    <property type="term" value="P:carbohydrate metabolic process"/>
    <property type="evidence" value="ECO:0007669"/>
    <property type="project" value="UniProtKB-ARBA"/>
</dbReference>
<feature type="domain" description="DUF7927" evidence="7">
    <location>
        <begin position="450"/>
        <end position="581"/>
    </location>
</feature>
<evidence type="ECO:0000256" key="1">
    <source>
        <dbReference type="SAM" id="MobiDB-lite"/>
    </source>
</evidence>
<keyword evidence="3" id="KW-0732">Signal</keyword>
<dbReference type="Pfam" id="PF18651">
    <property type="entry name" value="CshA_NR2"/>
    <property type="match status" value="1"/>
</dbReference>
<dbReference type="RefSeq" id="WP_124842058.1">
    <property type="nucleotide sequence ID" value="NZ_RQZG01000001.1"/>
</dbReference>
<feature type="domain" description="Surface adhesin CshA non-repetitive" evidence="5">
    <location>
        <begin position="39"/>
        <end position="262"/>
    </location>
</feature>
<dbReference type="InterPro" id="IPR045474">
    <property type="entry name" value="GEVED"/>
</dbReference>
<dbReference type="Gene3D" id="2.60.40.10">
    <property type="entry name" value="Immunoglobulins"/>
    <property type="match status" value="2"/>
</dbReference>